<dbReference type="PROSITE" id="PS50240">
    <property type="entry name" value="TRYPSIN_DOM"/>
    <property type="match status" value="1"/>
</dbReference>
<dbReference type="OrthoDB" id="10059102at2759"/>
<feature type="non-terminal residue" evidence="5">
    <location>
        <position position="1"/>
    </location>
</feature>
<protein>
    <recommendedName>
        <fullName evidence="4">Peptidase S1 domain-containing protein</fullName>
    </recommendedName>
</protein>
<dbReference type="PROSITE" id="PS01286">
    <property type="entry name" value="FA58C_2"/>
    <property type="match status" value="1"/>
</dbReference>
<dbReference type="SUPFAM" id="SSF49785">
    <property type="entry name" value="Galactose-binding domain-like"/>
    <property type="match status" value="1"/>
</dbReference>
<dbReference type="FunFam" id="2.40.10.10:FF:000068">
    <property type="entry name" value="transmembrane protease serine 2"/>
    <property type="match status" value="1"/>
</dbReference>
<dbReference type="GO" id="GO:0006508">
    <property type="term" value="P:proteolysis"/>
    <property type="evidence" value="ECO:0007669"/>
    <property type="project" value="InterPro"/>
</dbReference>
<dbReference type="InterPro" id="IPR001254">
    <property type="entry name" value="Trypsin_dom"/>
</dbReference>
<dbReference type="Gene3D" id="2.40.10.10">
    <property type="entry name" value="Trypsin-like serine proteases"/>
    <property type="match status" value="1"/>
</dbReference>
<dbReference type="Gene3D" id="2.60.120.260">
    <property type="entry name" value="Galactose-binding domain-like"/>
    <property type="match status" value="1"/>
</dbReference>
<feature type="signal peptide" evidence="3">
    <location>
        <begin position="1"/>
        <end position="25"/>
    </location>
</feature>
<dbReference type="Proteomes" id="UP000678393">
    <property type="component" value="Unassembled WGS sequence"/>
</dbReference>
<dbReference type="EMBL" id="CAJHNH020000154">
    <property type="protein sequence ID" value="CAG5115708.1"/>
    <property type="molecule type" value="Genomic_DNA"/>
</dbReference>
<proteinExistence type="predicted"/>
<keyword evidence="3" id="KW-0732">Signal</keyword>
<name>A0A8S3YH45_9EUPU</name>
<feature type="compositionally biased region" description="Polar residues" evidence="2">
    <location>
        <begin position="402"/>
        <end position="425"/>
    </location>
</feature>
<comment type="caution">
    <text evidence="5">The sequence shown here is derived from an EMBL/GenBank/DDBJ whole genome shotgun (WGS) entry which is preliminary data.</text>
</comment>
<dbReference type="PROSITE" id="PS00134">
    <property type="entry name" value="TRYPSIN_HIS"/>
    <property type="match status" value="1"/>
</dbReference>
<dbReference type="InterPro" id="IPR018114">
    <property type="entry name" value="TRYPSIN_HIS"/>
</dbReference>
<evidence type="ECO:0000256" key="2">
    <source>
        <dbReference type="SAM" id="MobiDB-lite"/>
    </source>
</evidence>
<dbReference type="PANTHER" id="PTHR24252">
    <property type="entry name" value="ACROSIN-RELATED"/>
    <property type="match status" value="1"/>
</dbReference>
<evidence type="ECO:0000313" key="5">
    <source>
        <dbReference type="EMBL" id="CAG5115708.1"/>
    </source>
</evidence>
<evidence type="ECO:0000256" key="3">
    <source>
        <dbReference type="SAM" id="SignalP"/>
    </source>
</evidence>
<organism evidence="5 6">
    <name type="scientific">Candidula unifasciata</name>
    <dbReference type="NCBI Taxonomy" id="100452"/>
    <lineage>
        <taxon>Eukaryota</taxon>
        <taxon>Metazoa</taxon>
        <taxon>Spiralia</taxon>
        <taxon>Lophotrochozoa</taxon>
        <taxon>Mollusca</taxon>
        <taxon>Gastropoda</taxon>
        <taxon>Heterobranchia</taxon>
        <taxon>Euthyneura</taxon>
        <taxon>Panpulmonata</taxon>
        <taxon>Eupulmonata</taxon>
        <taxon>Stylommatophora</taxon>
        <taxon>Helicina</taxon>
        <taxon>Helicoidea</taxon>
        <taxon>Geomitridae</taxon>
        <taxon>Candidula</taxon>
    </lineage>
</organism>
<feature type="compositionally biased region" description="Polar residues" evidence="2">
    <location>
        <begin position="354"/>
        <end position="366"/>
    </location>
</feature>
<feature type="compositionally biased region" description="Low complexity" evidence="2">
    <location>
        <begin position="426"/>
        <end position="437"/>
    </location>
</feature>
<feature type="region of interest" description="Disordered" evidence="2">
    <location>
        <begin position="295"/>
        <end position="318"/>
    </location>
</feature>
<dbReference type="PANTHER" id="PTHR24252:SF7">
    <property type="entry name" value="HYALIN"/>
    <property type="match status" value="1"/>
</dbReference>
<keyword evidence="1" id="KW-1015">Disulfide bond</keyword>
<dbReference type="AlphaFoldDB" id="A0A8S3YH45"/>
<sequence length="776" mass="85752">MLASARARACLTCLFQLMGSVFVYSKLAPPCMSQLGLKYNGSHNSLVFHIAAWDDEADNVRLNSPQAWIPSNISDSFIEINISQPVLLTALQVQGDPEMTGLVTGWLLETSLDCDHYNVENYSIDSERLLDTETVLLRKMEFVTCIRLTPTQYTGQWPALRLELLGCAVYENSRCCQDVQPAKELWIDGGGCQVNYDHEVVFSWVKVLLELQTPSEDNVTISTSLTCEYWHYLDISDMNVISVTSDDKRSRWLTIELGTPIRARCLRIYPPPAAKLREVQTSDCGSRFTSSLVELDADSTDPGQKDVETTSVVTTNTTSRETPSVVLNFTTFTEISSVATTDITSRETINIASVSTTSRQTTTASPGTMPATPKTEASGEYLSTQNQNETTVPMEKYMLTNLDGNDNGSQANQTQSTNKPNNSDISTHSLLLESTTSANNIRTTDASVEKTTTEIIRGANISNENSLTDSSSPHGTASNDSEPANGTYINVYENTERNETVTESTSTHSMFSDHSTNNTITSTAEAQSPDAMSADEGINETLKSKENNRTECGMKTEAQGIRIKRVIGGHLNSPGQWPWLVSLHFLKEFEFTKKSGFKHTCGASLVAPGWVITAAHCFSDALLDGLSNLTIWRVYFGMHDLAKARSDAFVQERLIDSVFLYPSYNITEEPLLYDLALVRLNETVEINDRVSPICLDGHTDLHDEENICYVSGWGQTTMESPGSRYPYTAAMATMTLSKCREMYDRLPDDHEIKEYARIDSPVLCAAVGTDGQDACQ</sequence>
<dbReference type="InterPro" id="IPR009003">
    <property type="entry name" value="Peptidase_S1_PA"/>
</dbReference>
<dbReference type="CDD" id="cd00190">
    <property type="entry name" value="Tryp_SPc"/>
    <property type="match status" value="1"/>
</dbReference>
<dbReference type="SUPFAM" id="SSF50494">
    <property type="entry name" value="Trypsin-like serine proteases"/>
    <property type="match status" value="1"/>
</dbReference>
<dbReference type="Pfam" id="PF00089">
    <property type="entry name" value="Trypsin"/>
    <property type="match status" value="1"/>
</dbReference>
<gene>
    <name evidence="5" type="ORF">CUNI_LOCUS1266</name>
</gene>
<accession>A0A8S3YH45</accession>
<feature type="region of interest" description="Disordered" evidence="2">
    <location>
        <begin position="354"/>
        <end position="386"/>
    </location>
</feature>
<keyword evidence="6" id="KW-1185">Reference proteome</keyword>
<evidence type="ECO:0000313" key="6">
    <source>
        <dbReference type="Proteomes" id="UP000678393"/>
    </source>
</evidence>
<dbReference type="SMART" id="SM00020">
    <property type="entry name" value="Tryp_SPc"/>
    <property type="match status" value="1"/>
</dbReference>
<feature type="region of interest" description="Disordered" evidence="2">
    <location>
        <begin position="399"/>
        <end position="486"/>
    </location>
</feature>
<feature type="compositionally biased region" description="Low complexity" evidence="2">
    <location>
        <begin position="309"/>
        <end position="318"/>
    </location>
</feature>
<dbReference type="InterPro" id="IPR043504">
    <property type="entry name" value="Peptidase_S1_PA_chymotrypsin"/>
</dbReference>
<reference evidence="5" key="1">
    <citation type="submission" date="2021-04" db="EMBL/GenBank/DDBJ databases">
        <authorList>
            <consortium name="Molecular Ecology Group"/>
        </authorList>
    </citation>
    <scope>NUCLEOTIDE SEQUENCE</scope>
</reference>
<dbReference type="InterPro" id="IPR008979">
    <property type="entry name" value="Galactose-bd-like_sf"/>
</dbReference>
<dbReference type="GO" id="GO:0004252">
    <property type="term" value="F:serine-type endopeptidase activity"/>
    <property type="evidence" value="ECO:0007669"/>
    <property type="project" value="InterPro"/>
</dbReference>
<dbReference type="InterPro" id="IPR000421">
    <property type="entry name" value="FA58C"/>
</dbReference>
<evidence type="ECO:0000259" key="4">
    <source>
        <dbReference type="PROSITE" id="PS50240"/>
    </source>
</evidence>
<feature type="chain" id="PRO_5035828104" description="Peptidase S1 domain-containing protein" evidence="3">
    <location>
        <begin position="26"/>
        <end position="776"/>
    </location>
</feature>
<feature type="domain" description="Peptidase S1" evidence="4">
    <location>
        <begin position="566"/>
        <end position="776"/>
    </location>
</feature>
<feature type="compositionally biased region" description="Polar residues" evidence="2">
    <location>
        <begin position="453"/>
        <end position="486"/>
    </location>
</feature>
<evidence type="ECO:0000256" key="1">
    <source>
        <dbReference type="ARBA" id="ARBA00023157"/>
    </source>
</evidence>